<accession>A0ABP0GDT6</accession>
<name>A0ABP0GDT6_CLALP</name>
<proteinExistence type="predicted"/>
<feature type="region of interest" description="Disordered" evidence="1">
    <location>
        <begin position="194"/>
        <end position="216"/>
    </location>
</feature>
<evidence type="ECO:0000313" key="2">
    <source>
        <dbReference type="EMBL" id="CAK8689949.1"/>
    </source>
</evidence>
<protein>
    <submittedName>
        <fullName evidence="2">Uncharacterized protein</fullName>
    </submittedName>
</protein>
<reference evidence="2 3" key="1">
    <citation type="submission" date="2024-02" db="EMBL/GenBank/DDBJ databases">
        <authorList>
            <person name="Daric V."/>
            <person name="Darras S."/>
        </authorList>
    </citation>
    <scope>NUCLEOTIDE SEQUENCE [LARGE SCALE GENOMIC DNA]</scope>
</reference>
<keyword evidence="3" id="KW-1185">Reference proteome</keyword>
<comment type="caution">
    <text evidence="2">The sequence shown here is derived from an EMBL/GenBank/DDBJ whole genome shotgun (WGS) entry which is preliminary data.</text>
</comment>
<organism evidence="2 3">
    <name type="scientific">Clavelina lepadiformis</name>
    <name type="common">Light-bulb sea squirt</name>
    <name type="synonym">Ascidia lepadiformis</name>
    <dbReference type="NCBI Taxonomy" id="159417"/>
    <lineage>
        <taxon>Eukaryota</taxon>
        <taxon>Metazoa</taxon>
        <taxon>Chordata</taxon>
        <taxon>Tunicata</taxon>
        <taxon>Ascidiacea</taxon>
        <taxon>Aplousobranchia</taxon>
        <taxon>Clavelinidae</taxon>
        <taxon>Clavelina</taxon>
    </lineage>
</organism>
<gene>
    <name evidence="2" type="ORF">CVLEPA_LOCUS22601</name>
</gene>
<dbReference type="EMBL" id="CAWYQH010000110">
    <property type="protein sequence ID" value="CAK8689949.1"/>
    <property type="molecule type" value="Genomic_DNA"/>
</dbReference>
<sequence>MKVNEKLKKFTSANYGNGNNAGKVNFFQHFPKDFIRRYGLVTTEASGTPEDFNNKLKCYSCEWLCRPGIAFSEFSETMRANWARIQQERQSLAADCADKPFKKLSEEFETIMELCNCLQSPESLSSKKMTIKSFMERVQNTSELFDAYQELFYSLGSSMYLTSVHLGAAKFAFSNLDKVKRLCSEGKTNLDSFKKDPTRKNCKGGYGGPNTKSPKS</sequence>
<evidence type="ECO:0000256" key="1">
    <source>
        <dbReference type="SAM" id="MobiDB-lite"/>
    </source>
</evidence>
<dbReference type="Proteomes" id="UP001642483">
    <property type="component" value="Unassembled WGS sequence"/>
</dbReference>
<evidence type="ECO:0000313" key="3">
    <source>
        <dbReference type="Proteomes" id="UP001642483"/>
    </source>
</evidence>